<proteinExistence type="predicted"/>
<dbReference type="AlphaFoldDB" id="B8HIE9"/>
<dbReference type="EMBL" id="CP001342">
    <property type="protein sequence ID" value="ACL42196.1"/>
    <property type="molecule type" value="Genomic_DNA"/>
</dbReference>
<protein>
    <submittedName>
        <fullName evidence="3">Clp domain protein</fullName>
    </submittedName>
</protein>
<name>B8HIE9_PSECP</name>
<sequence>MFERFDDSARRTVVLAQEEARMLNHNYVGTEHLLLALTRDPGPAGQALTALSVTRGDARDHIIEIIGAGLTRTNGHIPFTPRVREVLENSVRFALQCADSNVRSGHLLQSLLVDDESVAALTIAQSGTTLEAIGDQLTDLMTAPEPSATEPEPRFVLSA</sequence>
<dbReference type="InterPro" id="IPR004176">
    <property type="entry name" value="Clp_R_N"/>
</dbReference>
<dbReference type="RefSeq" id="WP_012623213.1">
    <property type="nucleotide sequence ID" value="NC_011879.1"/>
</dbReference>
<keyword evidence="3" id="KW-0614">Plasmid</keyword>
<accession>B8HIE9</accession>
<evidence type="ECO:0000313" key="4">
    <source>
        <dbReference type="Proteomes" id="UP000002505"/>
    </source>
</evidence>
<keyword evidence="4" id="KW-1185">Reference proteome</keyword>
<dbReference type="OrthoDB" id="3628183at2"/>
<evidence type="ECO:0000256" key="1">
    <source>
        <dbReference type="PROSITE-ProRule" id="PRU01251"/>
    </source>
</evidence>
<evidence type="ECO:0000259" key="2">
    <source>
        <dbReference type="PROSITE" id="PS51903"/>
    </source>
</evidence>
<feature type="domain" description="Clp R" evidence="2">
    <location>
        <begin position="2"/>
        <end position="143"/>
    </location>
</feature>
<gene>
    <name evidence="3" type="ordered locus">Achl_4245</name>
</gene>
<dbReference type="Gene3D" id="1.10.1780.10">
    <property type="entry name" value="Clp, N-terminal domain"/>
    <property type="match status" value="1"/>
</dbReference>
<geneLocation type="plasmid" evidence="3 4">
    <name>pACHL01</name>
</geneLocation>
<dbReference type="PANTHER" id="PTHR47016:SF5">
    <property type="entry name" value="CLP DOMAIN SUPERFAMILY PROTEIN"/>
    <property type="match status" value="1"/>
</dbReference>
<dbReference type="HOGENOM" id="CLU_090963_3_0_11"/>
<dbReference type="KEGG" id="ach:Achl_4245"/>
<dbReference type="PANTHER" id="PTHR47016">
    <property type="entry name" value="ATP-DEPENDENT CLP PROTEASE ATP-BINDING SUBUNIT CLPT1, CHLOROPLASTIC"/>
    <property type="match status" value="1"/>
</dbReference>
<reference evidence="3" key="1">
    <citation type="submission" date="2009-01" db="EMBL/GenBank/DDBJ databases">
        <title>Complete sequence of plasmid1 of Arthrobacter chlorophenolicus A6.</title>
        <authorList>
            <consortium name="US DOE Joint Genome Institute"/>
            <person name="Lucas S."/>
            <person name="Copeland A."/>
            <person name="Lapidus A."/>
            <person name="Glavina del Rio T."/>
            <person name="Tice H."/>
            <person name="Bruce D."/>
            <person name="Goodwin L."/>
            <person name="Pitluck S."/>
            <person name="Goltsman E."/>
            <person name="Clum A."/>
            <person name="Larimer F."/>
            <person name="Land M."/>
            <person name="Hauser L."/>
            <person name="Kyrpides N."/>
            <person name="Mikhailova N."/>
            <person name="Jansson J."/>
            <person name="Richardson P."/>
        </authorList>
    </citation>
    <scope>NUCLEOTIDE SEQUENCE [LARGE SCALE GENOMIC DNA]</scope>
    <source>
        <strain evidence="3">A6</strain>
        <plasmid evidence="3">pACHL01</plasmid>
    </source>
</reference>
<dbReference type="InterPro" id="IPR036628">
    <property type="entry name" value="Clp_N_dom_sf"/>
</dbReference>
<dbReference type="SUPFAM" id="SSF81923">
    <property type="entry name" value="Double Clp-N motif"/>
    <property type="match status" value="1"/>
</dbReference>
<dbReference type="InterPro" id="IPR044217">
    <property type="entry name" value="CLPT1/2"/>
</dbReference>
<dbReference type="Pfam" id="PF02861">
    <property type="entry name" value="Clp_N"/>
    <property type="match status" value="1"/>
</dbReference>
<dbReference type="PROSITE" id="PS51903">
    <property type="entry name" value="CLP_R"/>
    <property type="match status" value="1"/>
</dbReference>
<evidence type="ECO:0000313" key="3">
    <source>
        <dbReference type="EMBL" id="ACL42196.1"/>
    </source>
</evidence>
<keyword evidence="1" id="KW-0677">Repeat</keyword>
<dbReference type="Proteomes" id="UP000002505">
    <property type="component" value="Plasmid pACHL01"/>
</dbReference>
<organism evidence="3 4">
    <name type="scientific">Pseudarthrobacter chlorophenolicus (strain ATCC 700700 / DSM 12829 / CIP 107037 / JCM 12360 / KCTC 9906 / NCIMB 13794 / A6)</name>
    <name type="common">Arthrobacter chlorophenolicus</name>
    <dbReference type="NCBI Taxonomy" id="452863"/>
    <lineage>
        <taxon>Bacteria</taxon>
        <taxon>Bacillati</taxon>
        <taxon>Actinomycetota</taxon>
        <taxon>Actinomycetes</taxon>
        <taxon>Micrococcales</taxon>
        <taxon>Micrococcaceae</taxon>
        <taxon>Pseudarthrobacter</taxon>
    </lineage>
</organism>